<reference evidence="4" key="2">
    <citation type="submission" date="2010-04" db="EMBL/GenBank/DDBJ databases">
        <authorList>
            <person name="Buell R."/>
            <person name="Hamilton J."/>
            <person name="Hostetler J."/>
        </authorList>
    </citation>
    <scope>NUCLEOTIDE SEQUENCE [LARGE SCALE GENOMIC DNA]</scope>
    <source>
        <strain evidence="4">DAOM:BR144</strain>
    </source>
</reference>
<organism evidence="3 4">
    <name type="scientific">Globisporangium ultimum (strain ATCC 200006 / CBS 805.95 / DAOM BR144)</name>
    <name type="common">Pythium ultimum</name>
    <dbReference type="NCBI Taxonomy" id="431595"/>
    <lineage>
        <taxon>Eukaryota</taxon>
        <taxon>Sar</taxon>
        <taxon>Stramenopiles</taxon>
        <taxon>Oomycota</taxon>
        <taxon>Peronosporomycetes</taxon>
        <taxon>Pythiales</taxon>
        <taxon>Pythiaceae</taxon>
        <taxon>Globisporangium</taxon>
    </lineage>
</organism>
<dbReference type="OMA" id="EMDRSWL"/>
<dbReference type="PANTHER" id="PTHR37473">
    <property type="entry name" value="EF-HAND DOMAIN-CONTAINING PROTEIN"/>
    <property type="match status" value="1"/>
</dbReference>
<sequence>MSAYDGEDEFGPGQDALCDAEPVISSETPHFDALFSYYGVGNGSIGTEHLGSLLLDMGFNAAPRVLDRALDDMDPNASGEVSKLTFLEWFEENADDIDTPPPTMSKTTPRGHKETHKDNDDNESISALQSAMLDTKNERKCAEADAQLLSNRLAHLRQEERRAQKRIDEANRRAQEIESVKKRNYEHQRAKQHMTEQMQREIRLACEANNMASTLSRERRHQHVSMLQTMRAQSVQETRDERQANLAAIQRKRATDQFELSQRSREIRNQEQSAIKRRELLKKKHENELLKKAREGLALEHQKKLMSETLIKQMEAEEAQLIEKLRITQEMQRAAYEHLEFVMQDE</sequence>
<evidence type="ECO:0000256" key="1">
    <source>
        <dbReference type="SAM" id="Coils"/>
    </source>
</evidence>
<dbReference type="SUPFAM" id="SSF47473">
    <property type="entry name" value="EF-hand"/>
    <property type="match status" value="1"/>
</dbReference>
<protein>
    <recommendedName>
        <fullName evidence="5">EF-hand domain-containing protein</fullName>
    </recommendedName>
</protein>
<reference evidence="3" key="3">
    <citation type="submission" date="2015-02" db="UniProtKB">
        <authorList>
            <consortium name="EnsemblProtists"/>
        </authorList>
    </citation>
    <scope>IDENTIFICATION</scope>
    <source>
        <strain evidence="3">DAOM BR144</strain>
    </source>
</reference>
<dbReference type="InterPro" id="IPR011992">
    <property type="entry name" value="EF-hand-dom_pair"/>
</dbReference>
<evidence type="ECO:0000256" key="2">
    <source>
        <dbReference type="SAM" id="MobiDB-lite"/>
    </source>
</evidence>
<evidence type="ECO:0008006" key="5">
    <source>
        <dbReference type="Google" id="ProtNLM"/>
    </source>
</evidence>
<dbReference type="Gene3D" id="1.10.238.10">
    <property type="entry name" value="EF-hand"/>
    <property type="match status" value="1"/>
</dbReference>
<dbReference type="STRING" id="431595.K3X1N4"/>
<reference evidence="4" key="1">
    <citation type="journal article" date="2010" name="Genome Biol.">
        <title>Genome sequence of the necrotrophic plant pathogen Pythium ultimum reveals original pathogenicity mechanisms and effector repertoire.</title>
        <authorList>
            <person name="Levesque C.A."/>
            <person name="Brouwer H."/>
            <person name="Cano L."/>
            <person name="Hamilton J.P."/>
            <person name="Holt C."/>
            <person name="Huitema E."/>
            <person name="Raffaele S."/>
            <person name="Robideau G.P."/>
            <person name="Thines M."/>
            <person name="Win J."/>
            <person name="Zerillo M.M."/>
            <person name="Beakes G.W."/>
            <person name="Boore J.L."/>
            <person name="Busam D."/>
            <person name="Dumas B."/>
            <person name="Ferriera S."/>
            <person name="Fuerstenberg S.I."/>
            <person name="Gachon C.M."/>
            <person name="Gaulin E."/>
            <person name="Govers F."/>
            <person name="Grenville-Briggs L."/>
            <person name="Horner N."/>
            <person name="Hostetler J."/>
            <person name="Jiang R.H."/>
            <person name="Johnson J."/>
            <person name="Krajaejun T."/>
            <person name="Lin H."/>
            <person name="Meijer H.J."/>
            <person name="Moore B."/>
            <person name="Morris P."/>
            <person name="Phuntmart V."/>
            <person name="Puiu D."/>
            <person name="Shetty J."/>
            <person name="Stajich J.E."/>
            <person name="Tripathy S."/>
            <person name="Wawra S."/>
            <person name="van West P."/>
            <person name="Whitty B.R."/>
            <person name="Coutinho P.M."/>
            <person name="Henrissat B."/>
            <person name="Martin F."/>
            <person name="Thomas P.D."/>
            <person name="Tyler B.M."/>
            <person name="De Vries R.P."/>
            <person name="Kamoun S."/>
            <person name="Yandell M."/>
            <person name="Tisserat N."/>
            <person name="Buell C.R."/>
        </authorList>
    </citation>
    <scope>NUCLEOTIDE SEQUENCE</scope>
    <source>
        <strain evidence="4">DAOM:BR144</strain>
    </source>
</reference>
<dbReference type="EMBL" id="GL376606">
    <property type="status" value="NOT_ANNOTATED_CDS"/>
    <property type="molecule type" value="Genomic_DNA"/>
</dbReference>
<dbReference type="AlphaFoldDB" id="K3X1N4"/>
<feature type="coiled-coil region" evidence="1">
    <location>
        <begin position="125"/>
        <end position="180"/>
    </location>
</feature>
<accession>K3X1N4</accession>
<dbReference type="PANTHER" id="PTHR37473:SF1">
    <property type="entry name" value="EF-HAND DOMAIN-CONTAINING PROTEIN"/>
    <property type="match status" value="1"/>
</dbReference>
<dbReference type="VEuPathDB" id="FungiDB:PYU1_G011109"/>
<name>K3X1N4_GLOUD</name>
<dbReference type="EnsemblProtists" id="PYU1_T011133">
    <property type="protein sequence ID" value="PYU1_T011133"/>
    <property type="gene ID" value="PYU1_G011109"/>
</dbReference>
<evidence type="ECO:0000313" key="4">
    <source>
        <dbReference type="Proteomes" id="UP000019132"/>
    </source>
</evidence>
<dbReference type="eggNOG" id="ENOG502RYV4">
    <property type="taxonomic scope" value="Eukaryota"/>
</dbReference>
<evidence type="ECO:0000313" key="3">
    <source>
        <dbReference type="EnsemblProtists" id="PYU1_T011133"/>
    </source>
</evidence>
<dbReference type="InParanoid" id="K3X1N4"/>
<dbReference type="Proteomes" id="UP000019132">
    <property type="component" value="Unassembled WGS sequence"/>
</dbReference>
<dbReference type="HOGENOM" id="CLU_827626_0_0_1"/>
<keyword evidence="4" id="KW-1185">Reference proteome</keyword>
<keyword evidence="1" id="KW-0175">Coiled coil</keyword>
<proteinExistence type="predicted"/>
<feature type="region of interest" description="Disordered" evidence="2">
    <location>
        <begin position="93"/>
        <end position="122"/>
    </location>
</feature>